<evidence type="ECO:0000313" key="3">
    <source>
        <dbReference type="Proteomes" id="UP000034665"/>
    </source>
</evidence>
<evidence type="ECO:0008006" key="4">
    <source>
        <dbReference type="Google" id="ProtNLM"/>
    </source>
</evidence>
<feature type="chain" id="PRO_5002534291" description="Lipoprotein" evidence="1">
    <location>
        <begin position="22"/>
        <end position="137"/>
    </location>
</feature>
<protein>
    <recommendedName>
        <fullName evidence="4">Lipoprotein</fullName>
    </recommendedName>
</protein>
<organism evidence="2 3">
    <name type="scientific">Candidatus Wolfebacteria bacterium GW2011_GWC2_39_22</name>
    <dbReference type="NCBI Taxonomy" id="1619013"/>
    <lineage>
        <taxon>Bacteria</taxon>
        <taxon>Candidatus Wolfeibacteriota</taxon>
    </lineage>
</organism>
<keyword evidence="1" id="KW-0732">Signal</keyword>
<comment type="caution">
    <text evidence="2">The sequence shown here is derived from an EMBL/GenBank/DDBJ whole genome shotgun (WGS) entry which is preliminary data.</text>
</comment>
<sequence>MKTVALSIAFLLFLLGCSQQEGSVFRTGIVVRKDHQPEKYWVQDGNLFTVTVVGKASFTTNNRMLLLHHQCESWMLVLQDATSNNKERIVYVPQSTYDATPIGSAYRFDYWYDRNEPTVDRQAATAEDISSYGVQKQ</sequence>
<feature type="signal peptide" evidence="1">
    <location>
        <begin position="1"/>
        <end position="21"/>
    </location>
</feature>
<dbReference type="Proteomes" id="UP000034665">
    <property type="component" value="Unassembled WGS sequence"/>
</dbReference>
<evidence type="ECO:0000256" key="1">
    <source>
        <dbReference type="SAM" id="SignalP"/>
    </source>
</evidence>
<name>A0A0G0REV6_9BACT</name>
<dbReference type="AlphaFoldDB" id="A0A0G0REV6"/>
<reference evidence="2 3" key="1">
    <citation type="journal article" date="2015" name="Nature">
        <title>rRNA introns, odd ribosomes, and small enigmatic genomes across a large radiation of phyla.</title>
        <authorList>
            <person name="Brown C.T."/>
            <person name="Hug L.A."/>
            <person name="Thomas B.C."/>
            <person name="Sharon I."/>
            <person name="Castelle C.J."/>
            <person name="Singh A."/>
            <person name="Wilkins M.J."/>
            <person name="Williams K.H."/>
            <person name="Banfield J.F."/>
        </authorList>
    </citation>
    <scope>NUCLEOTIDE SEQUENCE [LARGE SCALE GENOMIC DNA]</scope>
</reference>
<accession>A0A0G0REV6</accession>
<dbReference type="EMBL" id="LBWR01000003">
    <property type="protein sequence ID" value="KKR12162.1"/>
    <property type="molecule type" value="Genomic_DNA"/>
</dbReference>
<proteinExistence type="predicted"/>
<evidence type="ECO:0000313" key="2">
    <source>
        <dbReference type="EMBL" id="KKR12162.1"/>
    </source>
</evidence>
<gene>
    <name evidence="2" type="ORF">UT41_C0003G0089</name>
</gene>
<dbReference type="PROSITE" id="PS51257">
    <property type="entry name" value="PROKAR_LIPOPROTEIN"/>
    <property type="match status" value="1"/>
</dbReference>